<dbReference type="SMART" id="SM00407">
    <property type="entry name" value="IGc1"/>
    <property type="match status" value="9"/>
</dbReference>
<evidence type="ECO:0000259" key="4">
    <source>
        <dbReference type="PROSITE" id="PS50835"/>
    </source>
</evidence>
<dbReference type="PROSITE" id="PS50835">
    <property type="entry name" value="IG_LIKE"/>
    <property type="match status" value="11"/>
</dbReference>
<dbReference type="GO" id="GO:0002376">
    <property type="term" value="P:immune system process"/>
    <property type="evidence" value="ECO:0007669"/>
    <property type="project" value="UniProtKB-ARBA"/>
</dbReference>
<dbReference type="SUPFAM" id="SSF48726">
    <property type="entry name" value="Immunoglobulin"/>
    <property type="match status" value="11"/>
</dbReference>
<dbReference type="FunFam" id="2.60.40.10:FF:001690">
    <property type="entry name" value="Immunoglobulin heavy constant epsilon"/>
    <property type="match status" value="1"/>
</dbReference>
<sequence length="1214" mass="135091">MRESQERVMFGCLLTGFPPEVLDIIWEPDGDVKTHFPPVIQDGKKAYSVSKMTVAVSKFLTTPYTCRVKHSTGSKENGPSATIRYKDCMGQSPKPVQVHILTPNCGEQETEASLELVCLLRSLGPGKASVEWLINGEVEPKKVEAELTADKDNGFSSFVRRNISKDSWENGDRYTCKVTRPLGSQNVTMYNTSKCQACSMRQPIISITKPSYRNLLEGTASVTCSVVGSNLGNIQIIWHVDGKPSPHAQGPLEKKEANGNQNVISTHPVSMEQWKKGTTFSCEIGGHCYENDFKDIIIKNDTNTIKPSVAISRAPLDISLKNAVALILICDVSGFFPKEISISWKKNGMPLNETLYNNGMAKAAGNVYTTYSILTIGRDEPGGKGGSYSCVVHHSSSDKPITTSENVPMDFFEPKAPLVELLQSIDQKEKTVMLKCMASNYRPSKVSIRWKSGPQNRNEASAEQAMSDGTYRASSQFQIPISQWKSVESNTCEVVHKETNFTVVKKTTRKDWIVPTALTLSLSTTPFCHSTGLENRSSIILFCSVHGYSLEKMQITWEIGGKVQQDSKAEAYQQSEDQFYTTSNLTLSLKEWNKLQEYTCKVTQPEAKHIQTAHISKCTACKDSIPPPSLYLLKPPLKMLLTQGKALLTCLAVGYELEHAMLTWMVNDHNHTKDARTENIESHTNWTQSLKSHLNITSQVWGSGSNVQCIISHPCALFPDTKQSIQKYEDSSPIKEPTLSLITPSATQLMQPSTQAVAWLACVISGFSPAEILVWWKKNNRDVVTSEYITGPPVVETGSSTFTTQSILKVPASEWENRALYTCVVGHESLSDLKNISRTLYDLLEPASPEVVAFHSSEDREGQKLVCFATNFYPQNIDIQWYIKGNLLNCSADSSTLVPLANGKFQKSCDLLVSGEEWSKPEIYTCTVNHSATTSFVKKDLHSSGMVSTLNNETAIKMKLPSFEELFMNKSAAVTCMMQLVNRTTNATFSWAMDGESVNANAVATEVLEESNSTSWLYSKLWLNLTEWNATTEFTCSISDGPTETKFRRNGTIKPPKVYLHHQQSSEDSNVTLLCMAKDFYPGEIFLEWKEENKEMSLKGHNAHDLKCDHKKQKCSLMSILEVPTSKWMTGITYTCLVAHISSENITARRASSLSDTWDCAIMGAAVCDVRNENEDEYSELEDANGVWNKVSTFMVLFVVALFYGGLVTFIKVK</sequence>
<dbReference type="InterPro" id="IPR036179">
    <property type="entry name" value="Ig-like_dom_sf"/>
</dbReference>
<evidence type="ECO:0000256" key="1">
    <source>
        <dbReference type="ARBA" id="ARBA00023157"/>
    </source>
</evidence>
<dbReference type="GeneTree" id="ENSGT00940000161491"/>
<dbReference type="InterPro" id="IPR003006">
    <property type="entry name" value="Ig/MHC_CS"/>
</dbReference>
<dbReference type="Pfam" id="PF07654">
    <property type="entry name" value="C1-set"/>
    <property type="match status" value="11"/>
</dbReference>
<feature type="domain" description="Ig-like" evidence="4">
    <location>
        <begin position="414"/>
        <end position="508"/>
    </location>
</feature>
<feature type="transmembrane region" description="Helical" evidence="3">
    <location>
        <begin position="1191"/>
        <end position="1211"/>
    </location>
</feature>
<feature type="domain" description="Ig-like" evidence="4">
    <location>
        <begin position="737"/>
        <end position="837"/>
    </location>
</feature>
<dbReference type="InterPro" id="IPR050380">
    <property type="entry name" value="Immune_Resp_Modulators"/>
</dbReference>
<dbReference type="AlphaFoldDB" id="H9GTZ5"/>
<evidence type="ECO:0000256" key="2">
    <source>
        <dbReference type="ARBA" id="ARBA00023319"/>
    </source>
</evidence>
<keyword evidence="3" id="KW-1133">Transmembrane helix</keyword>
<evidence type="ECO:0000313" key="5">
    <source>
        <dbReference type="Ensembl" id="ENSACAP00000020399.3"/>
    </source>
</evidence>
<feature type="domain" description="Ig-like" evidence="4">
    <location>
        <begin position="849"/>
        <end position="942"/>
    </location>
</feature>
<accession>H9GTZ5</accession>
<dbReference type="InterPro" id="IPR007110">
    <property type="entry name" value="Ig-like_dom"/>
</dbReference>
<dbReference type="Proteomes" id="UP000001646">
    <property type="component" value="Unplaced"/>
</dbReference>
<feature type="domain" description="Ig-like" evidence="4">
    <location>
        <begin position="1"/>
        <end position="82"/>
    </location>
</feature>
<dbReference type="PROSITE" id="PS00290">
    <property type="entry name" value="IG_MHC"/>
    <property type="match status" value="4"/>
</dbReference>
<keyword evidence="2" id="KW-0393">Immunoglobulin domain</keyword>
<feature type="domain" description="Ig-like" evidence="4">
    <location>
        <begin position="961"/>
        <end position="1054"/>
    </location>
</feature>
<evidence type="ECO:0000313" key="6">
    <source>
        <dbReference type="Proteomes" id="UP000001646"/>
    </source>
</evidence>
<reference evidence="5" key="1">
    <citation type="submission" date="2009-12" db="EMBL/GenBank/DDBJ databases">
        <title>The Genome Sequence of Anolis carolinensis (Green Anole Lizard).</title>
        <authorList>
            <consortium name="The Genome Sequencing Platform"/>
            <person name="Di Palma F."/>
            <person name="Alfoldi J."/>
            <person name="Heiman D."/>
            <person name="Young S."/>
            <person name="Grabherr M."/>
            <person name="Johnson J."/>
            <person name="Lander E.S."/>
            <person name="Lindblad-Toh K."/>
        </authorList>
    </citation>
    <scope>NUCLEOTIDE SEQUENCE [LARGE SCALE GENOMIC DNA]</scope>
    <source>
        <strain evidence="5">JBL SC #1</strain>
    </source>
</reference>
<dbReference type="HOGENOM" id="CLU_030625_3_0_1"/>
<gene>
    <name evidence="5" type="primary">LOC100552948</name>
</gene>
<keyword evidence="6" id="KW-1185">Reference proteome</keyword>
<keyword evidence="3" id="KW-0812">Transmembrane</keyword>
<dbReference type="STRING" id="28377.ENSACAP00000020399"/>
<reference evidence="5" key="2">
    <citation type="submission" date="2025-08" db="UniProtKB">
        <authorList>
            <consortium name="Ensembl"/>
        </authorList>
    </citation>
    <scope>IDENTIFICATION</scope>
</reference>
<dbReference type="CDD" id="cd00098">
    <property type="entry name" value="IgC1"/>
    <property type="match status" value="4"/>
</dbReference>
<keyword evidence="3" id="KW-0472">Membrane</keyword>
<feature type="domain" description="Ig-like" evidence="4">
    <location>
        <begin position="628"/>
        <end position="726"/>
    </location>
</feature>
<name>H9GTZ5_ANOCA</name>
<protein>
    <recommendedName>
        <fullName evidence="4">Ig-like domain-containing protein</fullName>
    </recommendedName>
</protein>
<feature type="domain" description="Ig-like" evidence="4">
    <location>
        <begin position="515"/>
        <end position="616"/>
    </location>
</feature>
<dbReference type="Bgee" id="ENSACAG00000023622">
    <property type="expression patterns" value="Expressed in adrenal gland and 4 other cell types or tissues"/>
</dbReference>
<feature type="domain" description="Ig-like" evidence="4">
    <location>
        <begin position="203"/>
        <end position="284"/>
    </location>
</feature>
<dbReference type="Ensembl" id="ENSACAT00000028190.3">
    <property type="protein sequence ID" value="ENSACAP00000020399.3"/>
    <property type="gene ID" value="ENSACAG00000023622.3"/>
</dbReference>
<dbReference type="eggNOG" id="ENOG502R54U">
    <property type="taxonomic scope" value="Eukaryota"/>
</dbReference>
<proteinExistence type="predicted"/>
<keyword evidence="1" id="KW-1015">Disulfide bond</keyword>
<feature type="domain" description="Ig-like" evidence="4">
    <location>
        <begin position="1056"/>
        <end position="1147"/>
    </location>
</feature>
<dbReference type="Gene3D" id="2.60.40.10">
    <property type="entry name" value="Immunoglobulins"/>
    <property type="match status" value="11"/>
</dbReference>
<feature type="domain" description="Ig-like" evidence="4">
    <location>
        <begin position="307"/>
        <end position="402"/>
    </location>
</feature>
<organism evidence="5 6">
    <name type="scientific">Anolis carolinensis</name>
    <name type="common">Green anole</name>
    <name type="synonym">American chameleon</name>
    <dbReference type="NCBI Taxonomy" id="28377"/>
    <lineage>
        <taxon>Eukaryota</taxon>
        <taxon>Metazoa</taxon>
        <taxon>Chordata</taxon>
        <taxon>Craniata</taxon>
        <taxon>Vertebrata</taxon>
        <taxon>Euteleostomi</taxon>
        <taxon>Lepidosauria</taxon>
        <taxon>Squamata</taxon>
        <taxon>Bifurcata</taxon>
        <taxon>Unidentata</taxon>
        <taxon>Episquamata</taxon>
        <taxon>Toxicofera</taxon>
        <taxon>Iguania</taxon>
        <taxon>Dactyloidae</taxon>
        <taxon>Anolis</taxon>
    </lineage>
</organism>
<dbReference type="InterPro" id="IPR013783">
    <property type="entry name" value="Ig-like_fold"/>
</dbReference>
<evidence type="ECO:0000256" key="3">
    <source>
        <dbReference type="SAM" id="Phobius"/>
    </source>
</evidence>
<dbReference type="InParanoid" id="H9GTZ5"/>
<dbReference type="InterPro" id="IPR003597">
    <property type="entry name" value="Ig_C1-set"/>
</dbReference>
<reference evidence="5" key="3">
    <citation type="submission" date="2025-09" db="UniProtKB">
        <authorList>
            <consortium name="Ensembl"/>
        </authorList>
    </citation>
    <scope>IDENTIFICATION</scope>
</reference>
<feature type="domain" description="Ig-like" evidence="4">
    <location>
        <begin position="93"/>
        <end position="188"/>
    </location>
</feature>
<dbReference type="PANTHER" id="PTHR23411">
    <property type="entry name" value="TAPASIN"/>
    <property type="match status" value="1"/>
</dbReference>
<dbReference type="FunFam" id="2.60.40.10:FF:004869">
    <property type="match status" value="1"/>
</dbReference>